<dbReference type="InterPro" id="IPR011011">
    <property type="entry name" value="Znf_FYVE_PHD"/>
</dbReference>
<dbReference type="EMBL" id="BPWL01000003">
    <property type="protein sequence ID" value="GJJ08963.1"/>
    <property type="molecule type" value="Genomic_DNA"/>
</dbReference>
<feature type="compositionally biased region" description="Low complexity" evidence="7">
    <location>
        <begin position="1302"/>
        <end position="1318"/>
    </location>
</feature>
<evidence type="ECO:0000256" key="1">
    <source>
        <dbReference type="ARBA" id="ARBA00004123"/>
    </source>
</evidence>
<feature type="compositionally biased region" description="Polar residues" evidence="7">
    <location>
        <begin position="102"/>
        <end position="121"/>
    </location>
</feature>
<feature type="compositionally biased region" description="Pro residues" evidence="7">
    <location>
        <begin position="281"/>
        <end position="292"/>
    </location>
</feature>
<feature type="compositionally biased region" description="Low complexity" evidence="7">
    <location>
        <begin position="80"/>
        <end position="101"/>
    </location>
</feature>
<dbReference type="InterPro" id="IPR037869">
    <property type="entry name" value="Spp1/CFP1"/>
</dbReference>
<dbReference type="InterPro" id="IPR013083">
    <property type="entry name" value="Znf_RING/FYVE/PHD"/>
</dbReference>
<evidence type="ECO:0000256" key="3">
    <source>
        <dbReference type="ARBA" id="ARBA00022771"/>
    </source>
</evidence>
<name>A0AAV5A6W1_9AGAM</name>
<dbReference type="GO" id="GO:0045893">
    <property type="term" value="P:positive regulation of DNA-templated transcription"/>
    <property type="evidence" value="ECO:0007669"/>
    <property type="project" value="TreeGrafter"/>
</dbReference>
<evidence type="ECO:0000256" key="2">
    <source>
        <dbReference type="ARBA" id="ARBA00022723"/>
    </source>
</evidence>
<dbReference type="PANTHER" id="PTHR46174:SF1">
    <property type="entry name" value="CXXC-TYPE ZINC FINGER PROTEIN 1"/>
    <property type="match status" value="1"/>
</dbReference>
<feature type="compositionally biased region" description="Polar residues" evidence="7">
    <location>
        <begin position="1123"/>
        <end position="1147"/>
    </location>
</feature>
<keyword evidence="4" id="KW-0862">Zinc</keyword>
<dbReference type="PROSITE" id="PS50016">
    <property type="entry name" value="ZF_PHD_2"/>
    <property type="match status" value="1"/>
</dbReference>
<keyword evidence="2" id="KW-0479">Metal-binding</keyword>
<feature type="region of interest" description="Disordered" evidence="7">
    <location>
        <begin position="164"/>
        <end position="352"/>
    </location>
</feature>
<feature type="region of interest" description="Disordered" evidence="7">
    <location>
        <begin position="489"/>
        <end position="531"/>
    </location>
</feature>
<feature type="region of interest" description="Disordered" evidence="7">
    <location>
        <begin position="920"/>
        <end position="942"/>
    </location>
</feature>
<dbReference type="InterPro" id="IPR019787">
    <property type="entry name" value="Znf_PHD-finger"/>
</dbReference>
<evidence type="ECO:0000259" key="8">
    <source>
        <dbReference type="PROSITE" id="PS50016"/>
    </source>
</evidence>
<feature type="compositionally biased region" description="Low complexity" evidence="7">
    <location>
        <begin position="1335"/>
        <end position="1355"/>
    </location>
</feature>
<feature type="compositionally biased region" description="Basic residues" evidence="7">
    <location>
        <begin position="999"/>
        <end position="1009"/>
    </location>
</feature>
<feature type="region of interest" description="Disordered" evidence="7">
    <location>
        <begin position="1046"/>
        <end position="1170"/>
    </location>
</feature>
<dbReference type="PANTHER" id="PTHR46174">
    <property type="entry name" value="CXXC-TYPE ZINC FINGER PROTEIN 1"/>
    <property type="match status" value="1"/>
</dbReference>
<feature type="region of interest" description="Disordered" evidence="7">
    <location>
        <begin position="29"/>
        <end position="146"/>
    </location>
</feature>
<feature type="region of interest" description="Disordered" evidence="7">
    <location>
        <begin position="1331"/>
        <end position="1397"/>
    </location>
</feature>
<feature type="compositionally biased region" description="Basic residues" evidence="7">
    <location>
        <begin position="1059"/>
        <end position="1070"/>
    </location>
</feature>
<proteinExistence type="predicted"/>
<dbReference type="Proteomes" id="UP001050691">
    <property type="component" value="Unassembled WGS sequence"/>
</dbReference>
<keyword evidence="5" id="KW-0539">Nucleus</keyword>
<feature type="compositionally biased region" description="Basic and acidic residues" evidence="7">
    <location>
        <begin position="199"/>
        <end position="215"/>
    </location>
</feature>
<organism evidence="9 10">
    <name type="scientific">Clathrus columnatus</name>
    <dbReference type="NCBI Taxonomy" id="1419009"/>
    <lineage>
        <taxon>Eukaryota</taxon>
        <taxon>Fungi</taxon>
        <taxon>Dikarya</taxon>
        <taxon>Basidiomycota</taxon>
        <taxon>Agaricomycotina</taxon>
        <taxon>Agaricomycetes</taxon>
        <taxon>Phallomycetidae</taxon>
        <taxon>Phallales</taxon>
        <taxon>Clathraceae</taxon>
        <taxon>Clathrus</taxon>
    </lineage>
</organism>
<dbReference type="Gene3D" id="3.30.40.10">
    <property type="entry name" value="Zinc/RING finger domain, C3HC4 (zinc finger)"/>
    <property type="match status" value="1"/>
</dbReference>
<feature type="region of interest" description="Disordered" evidence="7">
    <location>
        <begin position="1247"/>
        <end position="1318"/>
    </location>
</feature>
<feature type="compositionally biased region" description="Pro residues" evidence="7">
    <location>
        <begin position="339"/>
        <end position="348"/>
    </location>
</feature>
<accession>A0AAV5A6W1</accession>
<feature type="region of interest" description="Disordered" evidence="7">
    <location>
        <begin position="970"/>
        <end position="1034"/>
    </location>
</feature>
<comment type="caution">
    <text evidence="9">The sequence shown here is derived from an EMBL/GenBank/DDBJ whole genome shotgun (WGS) entry which is preliminary data.</text>
</comment>
<keyword evidence="3 6" id="KW-0863">Zinc-finger</keyword>
<protein>
    <recommendedName>
        <fullName evidence="8">PHD-type domain-containing protein</fullName>
    </recommendedName>
</protein>
<dbReference type="CDD" id="cd15522">
    <property type="entry name" value="PHD_TAF3"/>
    <property type="match status" value="1"/>
</dbReference>
<evidence type="ECO:0000256" key="7">
    <source>
        <dbReference type="SAM" id="MobiDB-lite"/>
    </source>
</evidence>
<evidence type="ECO:0000313" key="10">
    <source>
        <dbReference type="Proteomes" id="UP001050691"/>
    </source>
</evidence>
<dbReference type="Pfam" id="PF00628">
    <property type="entry name" value="PHD"/>
    <property type="match status" value="1"/>
</dbReference>
<feature type="compositionally biased region" description="Low complexity" evidence="7">
    <location>
        <begin position="1010"/>
        <end position="1020"/>
    </location>
</feature>
<feature type="domain" description="PHD-type" evidence="8">
    <location>
        <begin position="868"/>
        <end position="917"/>
    </location>
</feature>
<dbReference type="GO" id="GO:0008270">
    <property type="term" value="F:zinc ion binding"/>
    <property type="evidence" value="ECO:0007669"/>
    <property type="project" value="UniProtKB-KW"/>
</dbReference>
<feature type="region of interest" description="Disordered" evidence="7">
    <location>
        <begin position="782"/>
        <end position="821"/>
    </location>
</feature>
<evidence type="ECO:0000256" key="4">
    <source>
        <dbReference type="ARBA" id="ARBA00022833"/>
    </source>
</evidence>
<reference evidence="9" key="1">
    <citation type="submission" date="2021-10" db="EMBL/GenBank/DDBJ databases">
        <title>De novo Genome Assembly of Clathrus columnatus (Basidiomycota, Fungi) Using Illumina and Nanopore Sequence Data.</title>
        <authorList>
            <person name="Ogiso-Tanaka E."/>
            <person name="Itagaki H."/>
            <person name="Hosoya T."/>
            <person name="Hosaka K."/>
        </authorList>
    </citation>
    <scope>NUCLEOTIDE SEQUENCE</scope>
    <source>
        <strain evidence="9">MO-923</strain>
    </source>
</reference>
<comment type="subcellular location">
    <subcellularLocation>
        <location evidence="1">Nucleus</location>
    </subcellularLocation>
</comment>
<feature type="compositionally biased region" description="Basic and acidic residues" evidence="7">
    <location>
        <begin position="171"/>
        <end position="189"/>
    </location>
</feature>
<gene>
    <name evidence="9" type="ORF">Clacol_003184</name>
</gene>
<keyword evidence="10" id="KW-1185">Reference proteome</keyword>
<dbReference type="InterPro" id="IPR019786">
    <property type="entry name" value="Zinc_finger_PHD-type_CS"/>
</dbReference>
<feature type="compositionally biased region" description="Low complexity" evidence="7">
    <location>
        <begin position="1072"/>
        <end position="1090"/>
    </location>
</feature>
<dbReference type="PROSITE" id="PS01359">
    <property type="entry name" value="ZF_PHD_1"/>
    <property type="match status" value="1"/>
</dbReference>
<feature type="compositionally biased region" description="Polar residues" evidence="7">
    <location>
        <begin position="293"/>
        <end position="308"/>
    </location>
</feature>
<dbReference type="SMART" id="SM00249">
    <property type="entry name" value="PHD"/>
    <property type="match status" value="1"/>
</dbReference>
<feature type="compositionally biased region" description="Pro residues" evidence="7">
    <location>
        <begin position="502"/>
        <end position="526"/>
    </location>
</feature>
<evidence type="ECO:0000256" key="6">
    <source>
        <dbReference type="PROSITE-ProRule" id="PRU00146"/>
    </source>
</evidence>
<evidence type="ECO:0000313" key="9">
    <source>
        <dbReference type="EMBL" id="GJJ08963.1"/>
    </source>
</evidence>
<sequence>MNDCANKRENTRLIYHSPSTLQFNNYLSQSQDSPDARYFASSSRPGSVNPPRHGITPYPRHAIVTPSPELSLTQLPSNDTLMTPTPKPKPTTATTNPALPTEQNYSRSYSPGLSSTYQSSPDHQEHTHSQQSKRRQRQRTMSIDEPATPILNLNLALARHASDVVQQSSKHNTDHGFDPDDPFIERGDIVIDGSVPGLREGHEGEGAYRKADRNDNVPVRRHSASPSGSRTHEGTDHSNEPKYSETPTGESWYSSPAFSSSSTRPLYPTTHHPRRTESPLTPCPATPPPQPPVNRSSVNTEYLHSRTPSPRLLQQHKYTTSSQPITPPPRNSRIVVPRAPSPSSPTPPGGELTRIKAYRARLEEERAAASEPRRPDYLVRVQHDITDSIMMTRSDNVPIPEPEPVTPVKRRGVAVDIASSVKRKRARLGNDVAPALEEVEINDSQYGGGGDSGLGIIVTPTRGRRLTLYQPKPRMQNTGVNLGMIAAAGGGGNDIGKEEPRTPPPFSHPLTRPPPETIPSSSPTPPTNSLTTLTTTAAAAPYTLAMRSINWHTPPRSSSSRGFFVGSSNFSSLPSEDNETLEAERRRRRLAIKERRLAAFCKDKHSSLNNHKKNRLRPIELVGRGRIVIDCGDEEVGDLVEAGVIADIPPPNSTLSPLQPPTKAEQLPHPIRQSTSTIPDWPDHLYPWSTASQNHTTKTEQERLKNLAYIERYLDRESESESEEDLTSPLLGHAGGMGLVFMYDALAKIGEGKKGGCSTGSGSVGPVLRSGRTKMVSLSERVVQGPSRGSLTKGRKTGTGGAARGNHSVKKPPNHATSENASTIPTATAPFQHLIFPTSTADARLALLSRKRVRLLAEKLRKREEEGVVMCICQGGDDGRAMVRCDRCRVWYHLVCVDVRDPDELGEEWFCFKCVGEDDDVEEGEEEGEEETLNGDEEEEEPGVSVVLNRKARTQILHASNASVNVKLGANGNVNVKSRKKQQQHRVTVVDSKQQQVKPRAKPRQKQRQAKQQQQQQKVPDFAPAMPESPIRSGVGDQMLFQHHQTFPLQPSPMPPSPVRRKPTPGRRHALSSNSSIPFPLSSSSSSSHRSYPDITITDDNNISRSPSRSPSSRDRNGGISLINYNYNDPSSNLSHSNSHITAPSTPRRSKPFNPYSFSSSSSSSPTKLGFPPVYLTPRLSYDDDAPFDPTSTPSRGLKFHAPTGPVTPISSSRNGNSGGIGGGSTFGRYGYGGGFGFGSGSSGSGGGFGHSSSMWGTPHTPTNVFGGSGSGSGRGGEMNWSGWGDESPVRRKKPVDTVPPAALNASSSSSLSSTVNSNYPRRNATLLDSPILIGPSTSKLSGSNSGSGPLDSNSKPNITTTSSSSYPAVESGIVVEDSSSRDSPFKPVVPGPGKLA</sequence>
<feature type="compositionally biased region" description="Polar residues" evidence="7">
    <location>
        <begin position="68"/>
        <end position="79"/>
    </location>
</feature>
<dbReference type="InterPro" id="IPR001965">
    <property type="entry name" value="Znf_PHD"/>
</dbReference>
<evidence type="ECO:0000256" key="5">
    <source>
        <dbReference type="ARBA" id="ARBA00023242"/>
    </source>
</evidence>
<dbReference type="SUPFAM" id="SSF57903">
    <property type="entry name" value="FYVE/PHD zinc finger"/>
    <property type="match status" value="1"/>
</dbReference>
<dbReference type="GO" id="GO:0048188">
    <property type="term" value="C:Set1C/COMPASS complex"/>
    <property type="evidence" value="ECO:0007669"/>
    <property type="project" value="InterPro"/>
</dbReference>
<feature type="compositionally biased region" description="Low complexity" evidence="7">
    <location>
        <begin position="251"/>
        <end position="262"/>
    </location>
</feature>
<feature type="compositionally biased region" description="Gly residues" evidence="7">
    <location>
        <begin position="1267"/>
        <end position="1277"/>
    </location>
</feature>
<feature type="compositionally biased region" description="Basic and acidic residues" evidence="7">
    <location>
        <begin position="230"/>
        <end position="243"/>
    </location>
</feature>
<feature type="region of interest" description="Disordered" evidence="7">
    <location>
        <begin position="1185"/>
        <end position="1222"/>
    </location>
</feature>
<feature type="compositionally biased region" description="Polar residues" evidence="7">
    <location>
        <begin position="1356"/>
        <end position="1367"/>
    </location>
</feature>